<dbReference type="PATRIC" id="fig|1445510.3.peg.2885"/>
<dbReference type="InterPro" id="IPR029044">
    <property type="entry name" value="Nucleotide-diphossugar_trans"/>
</dbReference>
<reference evidence="1 2" key="1">
    <citation type="submission" date="2014-01" db="EMBL/GenBank/DDBJ databases">
        <title>Full genme sequencing of cellulolytic bacterium Gynuella sunshinyii YC6258T gen. nov., sp. nov.</title>
        <authorList>
            <person name="Khan H."/>
            <person name="Chung E.J."/>
            <person name="Chung Y.R."/>
        </authorList>
    </citation>
    <scope>NUCLEOTIDE SEQUENCE [LARGE SCALE GENOMIC DNA]</scope>
    <source>
        <strain evidence="1 2">YC6258</strain>
    </source>
</reference>
<dbReference type="AlphaFoldDB" id="A0A0C5VNI1"/>
<keyword evidence="2" id="KW-1185">Reference proteome</keyword>
<accession>A0A0C5VNI1</accession>
<dbReference type="EMBL" id="CP007142">
    <property type="protein sequence ID" value="AJQ94953.1"/>
    <property type="molecule type" value="Genomic_DNA"/>
</dbReference>
<dbReference type="Proteomes" id="UP000032266">
    <property type="component" value="Chromosome"/>
</dbReference>
<dbReference type="OrthoDB" id="9477at2"/>
<dbReference type="STRING" id="1445510.YC6258_02915"/>
<protein>
    <recommendedName>
        <fullName evidence="3">Glycosyl transferase</fullName>
    </recommendedName>
</protein>
<dbReference type="SUPFAM" id="SSF53448">
    <property type="entry name" value="Nucleotide-diphospho-sugar transferases"/>
    <property type="match status" value="1"/>
</dbReference>
<dbReference type="Gene3D" id="3.90.550.10">
    <property type="entry name" value="Spore Coat Polysaccharide Biosynthesis Protein SpsA, Chain A"/>
    <property type="match status" value="1"/>
</dbReference>
<evidence type="ECO:0000313" key="1">
    <source>
        <dbReference type="EMBL" id="AJQ94953.1"/>
    </source>
</evidence>
<evidence type="ECO:0008006" key="3">
    <source>
        <dbReference type="Google" id="ProtNLM"/>
    </source>
</evidence>
<gene>
    <name evidence="1" type="ORF">YC6258_02915</name>
</gene>
<proteinExistence type="predicted"/>
<sequence length="407" mass="46470">MGDFFQNGIIANFHNLVDRPVEDLEEELRRFRKTNPIGLILPSLFSELEMPALEGIIQELSQVDYVDEIVVGLDRANEDEFRYALKYFGRLPQRLRILWNDGPRLMEIDQKLKEIGLAPAELGKGRNVWYCIGYAQASNRTKAIALHDCDVVTYSRSMLARLIYPVANPAFGYQFCKGYYARVADQKLNGRVCRLLVGPLLHSLKKVFGADDFLDYLSSFRYVLSGEFSLRSDILKNIRIPSDWGLEIGVLAELHRNYSVKSICQVDIADVYDHKHQDLSPDDASAGLSKMSRDITKAIYRKLAINGQLITEEHFRTIKAAYYRTALDYVEVYYNDGVINGLKVDRHKEEEAVELFAKNIMDAGEDYLANPMATPFMPSWSRVISAVPHIFEQLEIAVEEDAKQYSS</sequence>
<name>A0A0C5VNI1_9GAMM</name>
<evidence type="ECO:0000313" key="2">
    <source>
        <dbReference type="Proteomes" id="UP000032266"/>
    </source>
</evidence>
<dbReference type="RefSeq" id="WP_044617368.1">
    <property type="nucleotide sequence ID" value="NZ_CP007142.1"/>
</dbReference>
<organism evidence="1 2">
    <name type="scientific">Gynuella sunshinyii YC6258</name>
    <dbReference type="NCBI Taxonomy" id="1445510"/>
    <lineage>
        <taxon>Bacteria</taxon>
        <taxon>Pseudomonadati</taxon>
        <taxon>Pseudomonadota</taxon>
        <taxon>Gammaproteobacteria</taxon>
        <taxon>Oceanospirillales</taxon>
        <taxon>Saccharospirillaceae</taxon>
        <taxon>Gynuella</taxon>
    </lineage>
</organism>
<dbReference type="KEGG" id="gsn:YC6258_02915"/>
<dbReference type="HOGENOM" id="CLU_056498_0_0_6"/>